<dbReference type="AlphaFoldDB" id="A0A066XLY3"/>
<feature type="coiled-coil region" evidence="1">
    <location>
        <begin position="196"/>
        <end position="266"/>
    </location>
</feature>
<protein>
    <submittedName>
        <fullName evidence="2">Uncharacterized protein</fullName>
    </submittedName>
</protein>
<dbReference type="eggNOG" id="ENOG502RP72">
    <property type="taxonomic scope" value="Eukaryota"/>
</dbReference>
<name>A0A066XLY3_COLSU</name>
<sequence length="364" mass="41948">MDLRISPVNVFAVREDQEGRDHKFIDQAFKFSSVYLSRQTVCFRLAATIKDGDYNDFLIYLQITPDCLNSLHFKPFDFDTVPRDQGSPPQYGECVSEGKKPRTISDDAANLVENSRVDYALPKYSETNELRTPTFVSKRLRPYRSEDVLSTNPKRLLSRGLFTAISVTAVTRNARRLKAKSRPELDDADINNRVLLRNLMRQVAQQEEQIKHLRQGQQSKQLQQEKIIKQLQDNVKKLRQHTEGGYRELEGICDNLACRQDRAEEDLENLDVHTSELYEICDKLEEQIPNVSDQMGDVLEEYMGDWVKEHLSDWVKEHMEKLVSKHMGKGGEGDLAGLLREYVRENVTTQVAEIKAKMLKALEG</sequence>
<dbReference type="OrthoDB" id="4844787at2759"/>
<keyword evidence="3" id="KW-1185">Reference proteome</keyword>
<dbReference type="Proteomes" id="UP000027238">
    <property type="component" value="Unassembled WGS sequence"/>
</dbReference>
<organism evidence="2 3">
    <name type="scientific">Colletotrichum sublineola</name>
    <name type="common">Sorghum anthracnose fungus</name>
    <dbReference type="NCBI Taxonomy" id="1173701"/>
    <lineage>
        <taxon>Eukaryota</taxon>
        <taxon>Fungi</taxon>
        <taxon>Dikarya</taxon>
        <taxon>Ascomycota</taxon>
        <taxon>Pezizomycotina</taxon>
        <taxon>Sordariomycetes</taxon>
        <taxon>Hypocreomycetidae</taxon>
        <taxon>Glomerellales</taxon>
        <taxon>Glomerellaceae</taxon>
        <taxon>Colletotrichum</taxon>
        <taxon>Colletotrichum graminicola species complex</taxon>
    </lineage>
</organism>
<dbReference type="EMBL" id="JMSE01000904">
    <property type="protein sequence ID" value="KDN66731.1"/>
    <property type="molecule type" value="Genomic_DNA"/>
</dbReference>
<proteinExistence type="predicted"/>
<evidence type="ECO:0000313" key="3">
    <source>
        <dbReference type="Proteomes" id="UP000027238"/>
    </source>
</evidence>
<comment type="caution">
    <text evidence="2">The sequence shown here is derived from an EMBL/GenBank/DDBJ whole genome shotgun (WGS) entry which is preliminary data.</text>
</comment>
<accession>A0A066XLY3</accession>
<keyword evidence="1" id="KW-0175">Coiled coil</keyword>
<evidence type="ECO:0000313" key="2">
    <source>
        <dbReference type="EMBL" id="KDN66731.1"/>
    </source>
</evidence>
<dbReference type="HOGENOM" id="CLU_043553_0_0_1"/>
<reference evidence="3" key="1">
    <citation type="journal article" date="2014" name="Genome Announc.">
        <title>Draft genome sequence of Colletotrichum sublineola, a destructive pathogen of cultivated sorghum.</title>
        <authorList>
            <person name="Baroncelli R."/>
            <person name="Sanz-Martin J.M."/>
            <person name="Rech G.E."/>
            <person name="Sukno S.A."/>
            <person name="Thon M.R."/>
        </authorList>
    </citation>
    <scope>NUCLEOTIDE SEQUENCE [LARGE SCALE GENOMIC DNA]</scope>
    <source>
        <strain evidence="3">TX430BB</strain>
    </source>
</reference>
<evidence type="ECO:0000256" key="1">
    <source>
        <dbReference type="SAM" id="Coils"/>
    </source>
</evidence>
<gene>
    <name evidence="2" type="ORF">CSUB01_12293</name>
</gene>